<dbReference type="Proteomes" id="UP000229901">
    <property type="component" value="Unassembled WGS sequence"/>
</dbReference>
<proteinExistence type="predicted"/>
<evidence type="ECO:0000313" key="3">
    <source>
        <dbReference type="Proteomes" id="UP000229901"/>
    </source>
</evidence>
<protein>
    <submittedName>
        <fullName evidence="2">Uncharacterized protein</fullName>
    </submittedName>
</protein>
<keyword evidence="1" id="KW-0812">Transmembrane</keyword>
<evidence type="ECO:0000256" key="1">
    <source>
        <dbReference type="SAM" id="Phobius"/>
    </source>
</evidence>
<feature type="transmembrane region" description="Helical" evidence="1">
    <location>
        <begin position="89"/>
        <end position="119"/>
    </location>
</feature>
<dbReference type="EMBL" id="PFAP01000052">
    <property type="protein sequence ID" value="PIR93594.1"/>
    <property type="molecule type" value="Genomic_DNA"/>
</dbReference>
<accession>A0A2H0V3B1</accession>
<gene>
    <name evidence="2" type="ORF">COT97_05915</name>
</gene>
<dbReference type="AlphaFoldDB" id="A0A2H0V3B1"/>
<organism evidence="2 3">
    <name type="scientific">Candidatus Falkowbacteria bacterium CG10_big_fil_rev_8_21_14_0_10_39_11</name>
    <dbReference type="NCBI Taxonomy" id="1974565"/>
    <lineage>
        <taxon>Bacteria</taxon>
        <taxon>Candidatus Falkowiibacteriota</taxon>
    </lineage>
</organism>
<keyword evidence="1" id="KW-0472">Membrane</keyword>
<comment type="caution">
    <text evidence="2">The sequence shown here is derived from an EMBL/GenBank/DDBJ whole genome shotgun (WGS) entry which is preliminary data.</text>
</comment>
<name>A0A2H0V3B1_9BACT</name>
<keyword evidence="1" id="KW-1133">Transmembrane helix</keyword>
<sequence length="123" mass="14575">MAQQSLSTKAIKFIAKDLVLDFLYWPVWWYTRGAILAFRRMVDTITNGSRSVALMVWVKNIFVPMYGDYTWQGRLISVLMRVAQIFGRFIIFIGWIIFAFVVFVLWFVLPLFVVFQLIFNLVY</sequence>
<evidence type="ECO:0000313" key="2">
    <source>
        <dbReference type="EMBL" id="PIR93594.1"/>
    </source>
</evidence>
<reference evidence="3" key="1">
    <citation type="submission" date="2017-09" db="EMBL/GenBank/DDBJ databases">
        <title>Depth-based differentiation of microbial function through sediment-hosted aquifers and enrichment of novel symbionts in the deep terrestrial subsurface.</title>
        <authorList>
            <person name="Probst A.J."/>
            <person name="Ladd B."/>
            <person name="Jarett J.K."/>
            <person name="Geller-Mcgrath D.E."/>
            <person name="Sieber C.M.K."/>
            <person name="Emerson J.B."/>
            <person name="Anantharaman K."/>
            <person name="Thomas B.C."/>
            <person name="Malmstrom R."/>
            <person name="Stieglmeier M."/>
            <person name="Klingl A."/>
            <person name="Woyke T."/>
            <person name="Ryan C.M."/>
            <person name="Banfield J.F."/>
        </authorList>
    </citation>
    <scope>NUCLEOTIDE SEQUENCE [LARGE SCALE GENOMIC DNA]</scope>
</reference>